<dbReference type="InterPro" id="IPR032466">
    <property type="entry name" value="Metal_Hydrolase"/>
</dbReference>
<dbReference type="GO" id="GO:0019748">
    <property type="term" value="P:secondary metabolic process"/>
    <property type="evidence" value="ECO:0007669"/>
    <property type="project" value="TreeGrafter"/>
</dbReference>
<dbReference type="InterPro" id="IPR032465">
    <property type="entry name" value="ACMSD"/>
</dbReference>
<proteinExistence type="predicted"/>
<dbReference type="GO" id="GO:0016831">
    <property type="term" value="F:carboxy-lyase activity"/>
    <property type="evidence" value="ECO:0007669"/>
    <property type="project" value="InterPro"/>
</dbReference>
<evidence type="ECO:0000259" key="2">
    <source>
        <dbReference type="Pfam" id="PF04909"/>
    </source>
</evidence>
<evidence type="ECO:0000256" key="1">
    <source>
        <dbReference type="ARBA" id="ARBA00023239"/>
    </source>
</evidence>
<keyword evidence="1" id="KW-0456">Lyase</keyword>
<accession>A0A5C8HXJ4</accession>
<dbReference type="OrthoDB" id="8673173at2"/>
<organism evidence="3 4">
    <name type="scientific">Microbacterium hatanonis</name>
    <dbReference type="NCBI Taxonomy" id="404366"/>
    <lineage>
        <taxon>Bacteria</taxon>
        <taxon>Bacillati</taxon>
        <taxon>Actinomycetota</taxon>
        <taxon>Actinomycetes</taxon>
        <taxon>Micrococcales</taxon>
        <taxon>Microbacteriaceae</taxon>
        <taxon>Microbacterium</taxon>
    </lineage>
</organism>
<reference evidence="3 4" key="1">
    <citation type="submission" date="2019-08" db="EMBL/GenBank/DDBJ databases">
        <authorList>
            <person name="Dong K."/>
        </authorList>
    </citation>
    <scope>NUCLEOTIDE SEQUENCE [LARGE SCALE GENOMIC DNA]</scope>
    <source>
        <strain evidence="3 4">JCM14558</strain>
    </source>
</reference>
<protein>
    <submittedName>
        <fullName evidence="3">Amidohydrolase</fullName>
    </submittedName>
</protein>
<keyword evidence="3" id="KW-0378">Hydrolase</keyword>
<gene>
    <name evidence="3" type="ORF">FVP77_13980</name>
</gene>
<dbReference type="InterPro" id="IPR006680">
    <property type="entry name" value="Amidohydro-rel"/>
</dbReference>
<sequence>MPRRGCSRRVVAPADGRPRRGGRMIIDAHAHVIPGVFPPDEGLPAMEPIEADTARTLVFGATRFRARAAFFEAESRIDAMDASGVDQEIVSPMPPLLNTAIDAPLAREISRYVNESVAELVAGSGGRIHGLGMVSLQDPDSAAEELGTVRDLGLRGVEVPSNVRGVAIGDARFTDFFREIDRRGLSVFVHTLPRADEPELPAALRGSIGVGIEGARAASSLLFGGMADSCRLERVLFSHAAGGLPLMLARADYFWSQQDPDTRSAVAPSAVARRFYYDSMLFDPRGLRFAVDYLGADRLVLGTDFPAMPRPGVLGTTLSGLQLSDEDAERIGSANALAFLDLAEALIDVP</sequence>
<feature type="domain" description="Amidohydrolase-related" evidence="2">
    <location>
        <begin position="26"/>
        <end position="342"/>
    </location>
</feature>
<dbReference type="GO" id="GO:0016787">
    <property type="term" value="F:hydrolase activity"/>
    <property type="evidence" value="ECO:0007669"/>
    <property type="project" value="UniProtKB-KW"/>
</dbReference>
<evidence type="ECO:0000313" key="3">
    <source>
        <dbReference type="EMBL" id="TXK09982.1"/>
    </source>
</evidence>
<dbReference type="Proteomes" id="UP000321034">
    <property type="component" value="Unassembled WGS sequence"/>
</dbReference>
<dbReference type="PANTHER" id="PTHR21240">
    <property type="entry name" value="2-AMINO-3-CARBOXYLMUCONATE-6-SEMIALDEHYDE DECARBOXYLASE"/>
    <property type="match status" value="1"/>
</dbReference>
<dbReference type="Gene3D" id="3.20.20.140">
    <property type="entry name" value="Metal-dependent hydrolases"/>
    <property type="match status" value="1"/>
</dbReference>
<keyword evidence="4" id="KW-1185">Reference proteome</keyword>
<dbReference type="PANTHER" id="PTHR21240:SF28">
    <property type="entry name" value="ISO-OROTATE DECARBOXYLASE (EUROFUNG)"/>
    <property type="match status" value="1"/>
</dbReference>
<dbReference type="AlphaFoldDB" id="A0A5C8HXJ4"/>
<name>A0A5C8HXJ4_9MICO</name>
<dbReference type="Pfam" id="PF04909">
    <property type="entry name" value="Amidohydro_2"/>
    <property type="match status" value="1"/>
</dbReference>
<dbReference type="SUPFAM" id="SSF51556">
    <property type="entry name" value="Metallo-dependent hydrolases"/>
    <property type="match status" value="1"/>
</dbReference>
<dbReference type="GO" id="GO:0005737">
    <property type="term" value="C:cytoplasm"/>
    <property type="evidence" value="ECO:0007669"/>
    <property type="project" value="TreeGrafter"/>
</dbReference>
<comment type="caution">
    <text evidence="3">The sequence shown here is derived from an EMBL/GenBank/DDBJ whole genome shotgun (WGS) entry which is preliminary data.</text>
</comment>
<evidence type="ECO:0000313" key="4">
    <source>
        <dbReference type="Proteomes" id="UP000321034"/>
    </source>
</evidence>
<dbReference type="EMBL" id="VRSV01000002">
    <property type="protein sequence ID" value="TXK09982.1"/>
    <property type="molecule type" value="Genomic_DNA"/>
</dbReference>